<accession>A0AAD4KG36</accession>
<dbReference type="Proteomes" id="UP001201262">
    <property type="component" value="Unassembled WGS sequence"/>
</dbReference>
<dbReference type="PANTHER" id="PTHR45649:SF7">
    <property type="entry name" value="CHOLINE TRANSPORT PROTEIN"/>
    <property type="match status" value="1"/>
</dbReference>
<dbReference type="AlphaFoldDB" id="A0AAD4KG36"/>
<comment type="caution">
    <text evidence="7">The sequence shown here is derived from an EMBL/GenBank/DDBJ whole genome shotgun (WGS) entry which is preliminary data.</text>
</comment>
<name>A0AAD4KG36_9EURO</name>
<feature type="transmembrane region" description="Helical" evidence="6">
    <location>
        <begin position="174"/>
        <end position="192"/>
    </location>
</feature>
<feature type="transmembrane region" description="Helical" evidence="6">
    <location>
        <begin position="204"/>
        <end position="223"/>
    </location>
</feature>
<dbReference type="Gene3D" id="1.20.1740.10">
    <property type="entry name" value="Amino acid/polyamine transporter I"/>
    <property type="match status" value="1"/>
</dbReference>
<dbReference type="GO" id="GO:0016020">
    <property type="term" value="C:membrane"/>
    <property type="evidence" value="ECO:0007669"/>
    <property type="project" value="UniProtKB-SubCell"/>
</dbReference>
<dbReference type="Pfam" id="PF13520">
    <property type="entry name" value="AA_permease_2"/>
    <property type="match status" value="1"/>
</dbReference>
<dbReference type="GeneID" id="70242728"/>
<feature type="transmembrane region" description="Helical" evidence="6">
    <location>
        <begin position="84"/>
        <end position="109"/>
    </location>
</feature>
<dbReference type="PANTHER" id="PTHR45649">
    <property type="entry name" value="AMINO-ACID PERMEASE BAT1"/>
    <property type="match status" value="1"/>
</dbReference>
<sequence length="515" mass="56472">MAETTAPTTRVAELEIHATTEKQHSTQALPLHSVESGEVVHLVKPQKKPFTTLSAMSMGYSITNTGLGMVLIVSNAVFGAGPLFIYGICFIFCISLCVAITLGELASAYPHAGGQYFWTAQLAPERSRRFLSYMTAIISWASVICIGASGAAGATNTTFALVSLTKPDFVYKQWMGFLTFQCYTWTAAIMVVCERALPAMSKTFMYFSVVTMITIVVCLLAPNTEKQSAAVVFGADGYFNLSGWPDGLACLIGISGINWGFSCLDAATHLAEEIPEPRKNVPKALLYTIVIGLCSGLAINLAIFFAATDLSKTTSILELLYTVYNGNPICAYVIGAMILVLSWGAVIGVHTWHSRIAWSLSRDKGFPFHSHLQKLAPAPFHTPLWAILWGVCWITLCGFLYLGSLTAFNAFISSGIVLQNMTYSLPAVLLLIKGRKNLPHGPFWWPRFGPIANIVLITWTLLTTVIYSFPYFLPVQANNMNYLSVVVIVAFAYAGFYWVLYGHKHYSLVDLFVQE</sequence>
<feature type="transmembrane region" description="Helical" evidence="6">
    <location>
        <begin position="326"/>
        <end position="352"/>
    </location>
</feature>
<proteinExistence type="predicted"/>
<evidence type="ECO:0000256" key="2">
    <source>
        <dbReference type="ARBA" id="ARBA00022448"/>
    </source>
</evidence>
<keyword evidence="8" id="KW-1185">Reference proteome</keyword>
<gene>
    <name evidence="7" type="ORF">BGW36DRAFT_309819</name>
</gene>
<evidence type="ECO:0000256" key="5">
    <source>
        <dbReference type="ARBA" id="ARBA00023136"/>
    </source>
</evidence>
<keyword evidence="2" id="KW-0813">Transport</keyword>
<feature type="transmembrane region" description="Helical" evidence="6">
    <location>
        <begin position="481"/>
        <end position="500"/>
    </location>
</feature>
<dbReference type="PIRSF" id="PIRSF006060">
    <property type="entry name" value="AA_transporter"/>
    <property type="match status" value="1"/>
</dbReference>
<keyword evidence="5 6" id="KW-0472">Membrane</keyword>
<evidence type="ECO:0000256" key="4">
    <source>
        <dbReference type="ARBA" id="ARBA00022989"/>
    </source>
</evidence>
<evidence type="ECO:0000256" key="1">
    <source>
        <dbReference type="ARBA" id="ARBA00004141"/>
    </source>
</evidence>
<reference evidence="7" key="1">
    <citation type="submission" date="2021-12" db="EMBL/GenBank/DDBJ databases">
        <title>Convergent genome expansion in fungi linked to evolution of root-endophyte symbiosis.</title>
        <authorList>
            <consortium name="DOE Joint Genome Institute"/>
            <person name="Ke Y.-H."/>
            <person name="Bonito G."/>
            <person name="Liao H.-L."/>
            <person name="Looney B."/>
            <person name="Rojas-Flechas A."/>
            <person name="Nash J."/>
            <person name="Hameed K."/>
            <person name="Schadt C."/>
            <person name="Martin F."/>
            <person name="Crous P.W."/>
            <person name="Miettinen O."/>
            <person name="Magnuson J.K."/>
            <person name="Labbe J."/>
            <person name="Jacobson D."/>
            <person name="Doktycz M.J."/>
            <person name="Veneault-Fourrey C."/>
            <person name="Kuo A."/>
            <person name="Mondo S."/>
            <person name="Calhoun S."/>
            <person name="Riley R."/>
            <person name="Ohm R."/>
            <person name="LaButti K."/>
            <person name="Andreopoulos B."/>
            <person name="Pangilinan J."/>
            <person name="Nolan M."/>
            <person name="Tritt A."/>
            <person name="Clum A."/>
            <person name="Lipzen A."/>
            <person name="Daum C."/>
            <person name="Barry K."/>
            <person name="Grigoriev I.V."/>
            <person name="Vilgalys R."/>
        </authorList>
    </citation>
    <scope>NUCLEOTIDE SEQUENCE</scope>
    <source>
        <strain evidence="7">PMI_201</strain>
    </source>
</reference>
<feature type="transmembrane region" description="Helical" evidence="6">
    <location>
        <begin position="444"/>
        <end position="469"/>
    </location>
</feature>
<dbReference type="GO" id="GO:0022857">
    <property type="term" value="F:transmembrane transporter activity"/>
    <property type="evidence" value="ECO:0007669"/>
    <property type="project" value="InterPro"/>
</dbReference>
<feature type="transmembrane region" description="Helical" evidence="6">
    <location>
        <begin position="284"/>
        <end position="306"/>
    </location>
</feature>
<feature type="transmembrane region" description="Helical" evidence="6">
    <location>
        <begin position="384"/>
        <end position="402"/>
    </location>
</feature>
<keyword evidence="4 6" id="KW-1133">Transmembrane helix</keyword>
<keyword evidence="3 6" id="KW-0812">Transmembrane</keyword>
<comment type="subcellular location">
    <subcellularLocation>
        <location evidence="1">Membrane</location>
        <topology evidence="1">Multi-pass membrane protein</topology>
    </subcellularLocation>
</comment>
<evidence type="ECO:0000313" key="7">
    <source>
        <dbReference type="EMBL" id="KAH8688662.1"/>
    </source>
</evidence>
<evidence type="ECO:0000313" key="8">
    <source>
        <dbReference type="Proteomes" id="UP001201262"/>
    </source>
</evidence>
<dbReference type="InterPro" id="IPR002293">
    <property type="entry name" value="AA/rel_permease1"/>
</dbReference>
<dbReference type="RefSeq" id="XP_046065148.1">
    <property type="nucleotide sequence ID" value="XM_046212441.1"/>
</dbReference>
<protein>
    <submittedName>
        <fullName evidence="7">Choline transport protein</fullName>
    </submittedName>
</protein>
<organism evidence="7 8">
    <name type="scientific">Talaromyces proteolyticus</name>
    <dbReference type="NCBI Taxonomy" id="1131652"/>
    <lineage>
        <taxon>Eukaryota</taxon>
        <taxon>Fungi</taxon>
        <taxon>Dikarya</taxon>
        <taxon>Ascomycota</taxon>
        <taxon>Pezizomycotina</taxon>
        <taxon>Eurotiomycetes</taxon>
        <taxon>Eurotiomycetidae</taxon>
        <taxon>Eurotiales</taxon>
        <taxon>Trichocomaceae</taxon>
        <taxon>Talaromyces</taxon>
        <taxon>Talaromyces sect. Bacilispori</taxon>
    </lineage>
</organism>
<evidence type="ECO:0000256" key="6">
    <source>
        <dbReference type="SAM" id="Phobius"/>
    </source>
</evidence>
<feature type="transmembrane region" description="Helical" evidence="6">
    <location>
        <begin position="57"/>
        <end position="78"/>
    </location>
</feature>
<evidence type="ECO:0000256" key="3">
    <source>
        <dbReference type="ARBA" id="ARBA00022692"/>
    </source>
</evidence>
<feature type="transmembrane region" description="Helical" evidence="6">
    <location>
        <begin position="130"/>
        <end position="154"/>
    </location>
</feature>
<dbReference type="EMBL" id="JAJTJA010000018">
    <property type="protein sequence ID" value="KAH8688662.1"/>
    <property type="molecule type" value="Genomic_DNA"/>
</dbReference>
<feature type="transmembrane region" description="Helical" evidence="6">
    <location>
        <begin position="408"/>
        <end position="432"/>
    </location>
</feature>